<gene>
    <name evidence="2" type="ORF">HLUCCX10_03300</name>
</gene>
<evidence type="ECO:0008006" key="4">
    <source>
        <dbReference type="Google" id="ProtNLM"/>
    </source>
</evidence>
<name>A0A0P7YEB8_9BACT</name>
<dbReference type="Proteomes" id="UP000050421">
    <property type="component" value="Unassembled WGS sequence"/>
</dbReference>
<keyword evidence="1" id="KW-0732">Signal</keyword>
<proteinExistence type="predicted"/>
<sequence length="430" mass="48379">MNCKYIVAFLLAGGLLLNNIQAQVPSLPRMERDSTDQIPGAGFSLAETENGTLNFSFYTTSRYLNQKGLNESYTDSFGRSFDLKPRNDYQFQKIVLYFKGWLFDPKFRYIGYIWTANTNIGLGAQVIGAGNLQYQVNKHLDLGLGIGGLTSTRSLLGQWPQWNRVDTRPMADEFFRASYTSGFWAQGEITKGLFYKTMIGNNLNQLGIDAGQLDDGFDTWSGSIWWTSNDYGRLASYGDFENHQKLATILGGLFTRSNETAQSQAGTEDPENSQIRLSDGTNIFGKNAFGEGIQLESAKFEMFSLMTGVKYKGFSLDFDYYMRWISKMQFDTDMAPVEDLFDQGFSIQASAMLVEKTFQAFGTYSYVDGGRYGDPSEWVLGVNWYVLKSRVLRVSPELIFTDRSPVGYLSYPTLIGASGPILSVNLELFY</sequence>
<dbReference type="STRING" id="1305737.GCA_000526355_02780"/>
<evidence type="ECO:0000313" key="3">
    <source>
        <dbReference type="Proteomes" id="UP000050421"/>
    </source>
</evidence>
<dbReference type="EMBL" id="LJXT01000013">
    <property type="protein sequence ID" value="KPQ19214.1"/>
    <property type="molecule type" value="Genomic_DNA"/>
</dbReference>
<dbReference type="AlphaFoldDB" id="A0A0P7YEB8"/>
<evidence type="ECO:0000256" key="1">
    <source>
        <dbReference type="SAM" id="SignalP"/>
    </source>
</evidence>
<accession>A0A0P7YEB8</accession>
<feature type="signal peptide" evidence="1">
    <location>
        <begin position="1"/>
        <end position="22"/>
    </location>
</feature>
<evidence type="ECO:0000313" key="2">
    <source>
        <dbReference type="EMBL" id="KPQ19214.1"/>
    </source>
</evidence>
<reference evidence="2 3" key="1">
    <citation type="submission" date="2015-09" db="EMBL/GenBank/DDBJ databases">
        <title>Identification and resolution of microdiversity through metagenomic sequencing of parallel consortia.</title>
        <authorList>
            <person name="Nelson W.C."/>
            <person name="Romine M.F."/>
            <person name="Lindemann S.R."/>
        </authorList>
    </citation>
    <scope>NUCLEOTIDE SEQUENCE [LARGE SCALE GENOMIC DNA]</scope>
    <source>
        <strain evidence="2">HL-49</strain>
    </source>
</reference>
<dbReference type="eggNOG" id="COG3170">
    <property type="taxonomic scope" value="Bacteria"/>
</dbReference>
<organism evidence="2 3">
    <name type="scientific">Algoriphagus marincola HL-49</name>
    <dbReference type="NCBI Taxonomy" id="1305737"/>
    <lineage>
        <taxon>Bacteria</taxon>
        <taxon>Pseudomonadati</taxon>
        <taxon>Bacteroidota</taxon>
        <taxon>Cytophagia</taxon>
        <taxon>Cytophagales</taxon>
        <taxon>Cyclobacteriaceae</taxon>
        <taxon>Algoriphagus</taxon>
    </lineage>
</organism>
<protein>
    <recommendedName>
        <fullName evidence="4">Porin</fullName>
    </recommendedName>
</protein>
<feature type="chain" id="PRO_5006146199" description="Porin" evidence="1">
    <location>
        <begin position="23"/>
        <end position="430"/>
    </location>
</feature>
<dbReference type="PATRIC" id="fig|1305737.6.peg.1336"/>
<comment type="caution">
    <text evidence="2">The sequence shown here is derived from an EMBL/GenBank/DDBJ whole genome shotgun (WGS) entry which is preliminary data.</text>
</comment>